<sequence length="160" mass="18702">MIVVRKNIARTKGQRALFDETRYLFDITNEREWTPAEIVFSANDRCHQENLIAPLKGGVRALSSPTDTLASNWAYMVMTTLAWSLKAWWALMLPDTAGCWRDRHRDEKRQVLRWEFKTFVNAFVSLPCQVVKSARRLVLRLLGGNPHLAIFFRLVDRLRR</sequence>
<dbReference type="AlphaFoldDB" id="A0A225DTC8"/>
<proteinExistence type="predicted"/>
<dbReference type="Proteomes" id="UP000214646">
    <property type="component" value="Unassembled WGS sequence"/>
</dbReference>
<evidence type="ECO:0000313" key="2">
    <source>
        <dbReference type="Proteomes" id="UP000214646"/>
    </source>
</evidence>
<dbReference type="EMBL" id="NIDE01000005">
    <property type="protein sequence ID" value="OWK41798.1"/>
    <property type="molecule type" value="Genomic_DNA"/>
</dbReference>
<protein>
    <recommendedName>
        <fullName evidence="3">Transposase DDE domain-containing protein</fullName>
    </recommendedName>
</protein>
<dbReference type="OrthoDB" id="238921at2"/>
<accession>A0A225DTC8</accession>
<name>A0A225DTC8_9BACT</name>
<gene>
    <name evidence="1" type="ORF">FRUB_03876</name>
</gene>
<evidence type="ECO:0000313" key="1">
    <source>
        <dbReference type="EMBL" id="OWK41798.1"/>
    </source>
</evidence>
<keyword evidence="2" id="KW-1185">Reference proteome</keyword>
<reference evidence="2" key="1">
    <citation type="submission" date="2017-06" db="EMBL/GenBank/DDBJ databases">
        <title>Genome analysis of Fimbriiglobus ruber SP5, the first member of the order Planctomycetales with confirmed chitinolytic capability.</title>
        <authorList>
            <person name="Ravin N.V."/>
            <person name="Rakitin A.L."/>
            <person name="Ivanova A.A."/>
            <person name="Beletsky A.V."/>
            <person name="Kulichevskaya I.S."/>
            <person name="Mardanov A.V."/>
            <person name="Dedysh S.N."/>
        </authorList>
    </citation>
    <scope>NUCLEOTIDE SEQUENCE [LARGE SCALE GENOMIC DNA]</scope>
    <source>
        <strain evidence="2">SP5</strain>
    </source>
</reference>
<organism evidence="1 2">
    <name type="scientific">Fimbriiglobus ruber</name>
    <dbReference type="NCBI Taxonomy" id="1908690"/>
    <lineage>
        <taxon>Bacteria</taxon>
        <taxon>Pseudomonadati</taxon>
        <taxon>Planctomycetota</taxon>
        <taxon>Planctomycetia</taxon>
        <taxon>Gemmatales</taxon>
        <taxon>Gemmataceae</taxon>
        <taxon>Fimbriiglobus</taxon>
    </lineage>
</organism>
<evidence type="ECO:0008006" key="3">
    <source>
        <dbReference type="Google" id="ProtNLM"/>
    </source>
</evidence>
<comment type="caution">
    <text evidence="1">The sequence shown here is derived from an EMBL/GenBank/DDBJ whole genome shotgun (WGS) entry which is preliminary data.</text>
</comment>